<evidence type="ECO:0000313" key="2">
    <source>
        <dbReference type="EMBL" id="QDS99657.1"/>
    </source>
</evidence>
<sequence>MFDIESTKEALSLGGSLLALSSTAYFWLVRSNRERAQLQVHLVGEHWGNVPLPQEDPEAYQRCRPGEGEVVAKYGVAVATVNNSSLPNALLKVRAWLQLADDHWQECFVRTWQDPETSLQLPLNLSPLTTAGMQLTLSLKIRGDFDGGFQGRQESAMKALTDKPRVRIELAALQGKTFFSDLPMATSDTSEEAYRSAA</sequence>
<organism evidence="2 3">
    <name type="scientific">Adhaeretor mobilis</name>
    <dbReference type="NCBI Taxonomy" id="1930276"/>
    <lineage>
        <taxon>Bacteria</taxon>
        <taxon>Pseudomonadati</taxon>
        <taxon>Planctomycetota</taxon>
        <taxon>Planctomycetia</taxon>
        <taxon>Pirellulales</taxon>
        <taxon>Lacipirellulaceae</taxon>
        <taxon>Adhaeretor</taxon>
    </lineage>
</organism>
<keyword evidence="1" id="KW-0812">Transmembrane</keyword>
<keyword evidence="3" id="KW-1185">Reference proteome</keyword>
<evidence type="ECO:0000313" key="3">
    <source>
        <dbReference type="Proteomes" id="UP000319852"/>
    </source>
</evidence>
<keyword evidence="1" id="KW-1133">Transmembrane helix</keyword>
<accession>A0A517MXV7</accession>
<protein>
    <submittedName>
        <fullName evidence="2">Uncharacterized protein</fullName>
    </submittedName>
</protein>
<name>A0A517MXV7_9BACT</name>
<gene>
    <name evidence="2" type="ORF">HG15A2_29840</name>
</gene>
<proteinExistence type="predicted"/>
<feature type="transmembrane region" description="Helical" evidence="1">
    <location>
        <begin position="12"/>
        <end position="29"/>
    </location>
</feature>
<dbReference type="AlphaFoldDB" id="A0A517MXV7"/>
<dbReference type="KEGG" id="amob:HG15A2_29840"/>
<dbReference type="Proteomes" id="UP000319852">
    <property type="component" value="Chromosome"/>
</dbReference>
<dbReference type="EMBL" id="CP036263">
    <property type="protein sequence ID" value="QDS99657.1"/>
    <property type="molecule type" value="Genomic_DNA"/>
</dbReference>
<dbReference type="OrthoDB" id="278853at2"/>
<evidence type="ECO:0000256" key="1">
    <source>
        <dbReference type="SAM" id="Phobius"/>
    </source>
</evidence>
<dbReference type="RefSeq" id="WP_145060838.1">
    <property type="nucleotide sequence ID" value="NZ_CP036263.1"/>
</dbReference>
<keyword evidence="1" id="KW-0472">Membrane</keyword>
<reference evidence="2 3" key="1">
    <citation type="submission" date="2019-02" db="EMBL/GenBank/DDBJ databases">
        <title>Deep-cultivation of Planctomycetes and their phenomic and genomic characterization uncovers novel biology.</title>
        <authorList>
            <person name="Wiegand S."/>
            <person name="Jogler M."/>
            <person name="Boedeker C."/>
            <person name="Pinto D."/>
            <person name="Vollmers J."/>
            <person name="Rivas-Marin E."/>
            <person name="Kohn T."/>
            <person name="Peeters S.H."/>
            <person name="Heuer A."/>
            <person name="Rast P."/>
            <person name="Oberbeckmann S."/>
            <person name="Bunk B."/>
            <person name="Jeske O."/>
            <person name="Meyerdierks A."/>
            <person name="Storesund J.E."/>
            <person name="Kallscheuer N."/>
            <person name="Luecker S."/>
            <person name="Lage O.M."/>
            <person name="Pohl T."/>
            <person name="Merkel B.J."/>
            <person name="Hornburger P."/>
            <person name="Mueller R.-W."/>
            <person name="Bruemmer F."/>
            <person name="Labrenz M."/>
            <person name="Spormann A.M."/>
            <person name="Op den Camp H."/>
            <person name="Overmann J."/>
            <person name="Amann R."/>
            <person name="Jetten M.S.M."/>
            <person name="Mascher T."/>
            <person name="Medema M.H."/>
            <person name="Devos D.P."/>
            <person name="Kaster A.-K."/>
            <person name="Ovreas L."/>
            <person name="Rohde M."/>
            <person name="Galperin M.Y."/>
            <person name="Jogler C."/>
        </authorList>
    </citation>
    <scope>NUCLEOTIDE SEQUENCE [LARGE SCALE GENOMIC DNA]</scope>
    <source>
        <strain evidence="2 3">HG15A2</strain>
    </source>
</reference>